<evidence type="ECO:0000256" key="2">
    <source>
        <dbReference type="ARBA" id="ARBA00023125"/>
    </source>
</evidence>
<dbReference type="InterPro" id="IPR038109">
    <property type="entry name" value="DNA_bind_recomb_sf"/>
</dbReference>
<dbReference type="PROSITE" id="PS51737">
    <property type="entry name" value="RECOMBINASE_DNA_BIND"/>
    <property type="match status" value="1"/>
</dbReference>
<evidence type="ECO:0000313" key="10">
    <source>
        <dbReference type="Proteomes" id="UP000033998"/>
    </source>
</evidence>
<dbReference type="InterPro" id="IPR006119">
    <property type="entry name" value="Resolv_N"/>
</dbReference>
<dbReference type="GO" id="GO:0015074">
    <property type="term" value="P:DNA integration"/>
    <property type="evidence" value="ECO:0007669"/>
    <property type="project" value="UniProtKB-KW"/>
</dbReference>
<dbReference type="Gene3D" id="3.90.1750.20">
    <property type="entry name" value="Putative Large Serine Recombinase, Chain B, Domain 2"/>
    <property type="match status" value="1"/>
</dbReference>
<feature type="domain" description="Resolvase/invertase-type recombinase catalytic" evidence="7">
    <location>
        <begin position="10"/>
        <end position="160"/>
    </location>
</feature>
<dbReference type="PANTHER" id="PTHR30461:SF23">
    <property type="entry name" value="DNA RECOMBINASE-RELATED"/>
    <property type="match status" value="1"/>
</dbReference>
<keyword evidence="1" id="KW-0229">DNA integration</keyword>
<feature type="active site" description="O-(5'-phospho-DNA)-serine intermediate" evidence="4 5">
    <location>
        <position position="18"/>
    </location>
</feature>
<comment type="caution">
    <text evidence="9">The sequence shown here is derived from an EMBL/GenBank/DDBJ whole genome shotgun (WGS) entry which is preliminary data.</text>
</comment>
<reference evidence="9 10" key="1">
    <citation type="journal article" date="2015" name="Nature">
        <title>rRNA introns, odd ribosomes, and small enigmatic genomes across a large radiation of phyla.</title>
        <authorList>
            <person name="Brown C.T."/>
            <person name="Hug L.A."/>
            <person name="Thomas B.C."/>
            <person name="Sharon I."/>
            <person name="Castelle C.J."/>
            <person name="Singh A."/>
            <person name="Wilkins M.J."/>
            <person name="Williams K.H."/>
            <person name="Banfield J.F."/>
        </authorList>
    </citation>
    <scope>NUCLEOTIDE SEQUENCE [LARGE SCALE GENOMIC DNA]</scope>
</reference>
<evidence type="ECO:0000256" key="4">
    <source>
        <dbReference type="PIRSR" id="PIRSR606118-50"/>
    </source>
</evidence>
<dbReference type="SUPFAM" id="SSF53041">
    <property type="entry name" value="Resolvase-like"/>
    <property type="match status" value="1"/>
</dbReference>
<evidence type="ECO:0000256" key="5">
    <source>
        <dbReference type="PROSITE-ProRule" id="PRU10137"/>
    </source>
</evidence>
<proteinExistence type="predicted"/>
<evidence type="ECO:0000256" key="6">
    <source>
        <dbReference type="SAM" id="Coils"/>
    </source>
</evidence>
<dbReference type="PROSITE" id="PS00397">
    <property type="entry name" value="RECOMBINASES_1"/>
    <property type="match status" value="1"/>
</dbReference>
<evidence type="ECO:0000259" key="7">
    <source>
        <dbReference type="PROSITE" id="PS51736"/>
    </source>
</evidence>
<gene>
    <name evidence="9" type="ORF">UT27_C0001G0012</name>
</gene>
<dbReference type="Gene3D" id="3.40.50.1390">
    <property type="entry name" value="Resolvase, N-terminal catalytic domain"/>
    <property type="match status" value="1"/>
</dbReference>
<dbReference type="GO" id="GO:0000150">
    <property type="term" value="F:DNA strand exchange activity"/>
    <property type="evidence" value="ECO:0007669"/>
    <property type="project" value="InterPro"/>
</dbReference>
<dbReference type="PROSITE" id="PS51736">
    <property type="entry name" value="RECOMBINASES_3"/>
    <property type="match status" value="1"/>
</dbReference>
<dbReference type="GO" id="GO:0003677">
    <property type="term" value="F:DNA binding"/>
    <property type="evidence" value="ECO:0007669"/>
    <property type="project" value="UniProtKB-KW"/>
</dbReference>
<evidence type="ECO:0000256" key="1">
    <source>
        <dbReference type="ARBA" id="ARBA00022908"/>
    </source>
</evidence>
<name>A0A837HRF8_9BACT</name>
<dbReference type="SMART" id="SM00857">
    <property type="entry name" value="Resolvase"/>
    <property type="match status" value="1"/>
</dbReference>
<dbReference type="Pfam" id="PF00239">
    <property type="entry name" value="Resolvase"/>
    <property type="match status" value="1"/>
</dbReference>
<dbReference type="InterPro" id="IPR011109">
    <property type="entry name" value="DNA_bind_recombinase_dom"/>
</dbReference>
<dbReference type="Pfam" id="PF07508">
    <property type="entry name" value="Recombinase"/>
    <property type="match status" value="1"/>
</dbReference>
<organism evidence="9 10">
    <name type="scientific">Candidatus Nomurabacteria bacterium GW2011_GWD2_39_12</name>
    <dbReference type="NCBI Taxonomy" id="1618759"/>
    <lineage>
        <taxon>Bacteria</taxon>
        <taxon>Candidatus Nomuraibacteriota</taxon>
    </lineage>
</organism>
<evidence type="ECO:0000313" key="9">
    <source>
        <dbReference type="EMBL" id="KKR02234.1"/>
    </source>
</evidence>
<accession>A0A837HRF8</accession>
<evidence type="ECO:0000259" key="8">
    <source>
        <dbReference type="PROSITE" id="PS51737"/>
    </source>
</evidence>
<dbReference type="InterPro" id="IPR050639">
    <property type="entry name" value="SSR_resolvase"/>
</dbReference>
<dbReference type="PANTHER" id="PTHR30461">
    <property type="entry name" value="DNA-INVERTASE FROM LAMBDOID PROPHAGE"/>
    <property type="match status" value="1"/>
</dbReference>
<dbReference type="CDD" id="cd03768">
    <property type="entry name" value="SR_ResInv"/>
    <property type="match status" value="1"/>
</dbReference>
<dbReference type="InterPro" id="IPR006118">
    <property type="entry name" value="Recombinase_CS"/>
</dbReference>
<dbReference type="InterPro" id="IPR036162">
    <property type="entry name" value="Resolvase-like_N_sf"/>
</dbReference>
<feature type="coiled-coil region" evidence="6">
    <location>
        <begin position="441"/>
        <end position="492"/>
    </location>
</feature>
<dbReference type="Proteomes" id="UP000033998">
    <property type="component" value="Unassembled WGS sequence"/>
</dbReference>
<dbReference type="AlphaFoldDB" id="A0A837HRF8"/>
<protein>
    <submittedName>
        <fullName evidence="9">Resolvase domain protein</fullName>
    </submittedName>
</protein>
<feature type="domain" description="Recombinase" evidence="8">
    <location>
        <begin position="168"/>
        <end position="305"/>
    </location>
</feature>
<keyword evidence="2" id="KW-0238">DNA-binding</keyword>
<sequence length="583" mass="69128">METETKNKIRVALYLRVSTGEQISGYGLEVQKEKLLAFVQSQDYSLEEKHIYSEEGFSGTLPVDSRPQLKQLFTDAQNKEFDVVLVYRLDRFFRKTTLLLGAIELLGNYNVGFRSTTEAFDTTSSTGKFMTTLLGAVAEMERETIRERTSNGKLCAAKAGKWVTGVPPFGFKVDKKTKKLLLVPEEVKIVQKLFKWLIDERLSLNELERRMNQMKIPTPYFTKVKKRTTNNYWYKRTIGRILTNEVYTGVFYYRKYKRPFNNLTSITDKNKLRPKEDWVQIETPVVISPETFELAKQQLMRNREFSKRNQKREYLYSKLIYCGKCNYKMFSGFQPPRKNWEHGNGRYYHGIYRKDDAVGTTKRCEWCPQYSEARLEPIWYCLKEILKNPQNMFHPLKQYIYKTENPKLTKIRLTEIETESSSISEKRDRANELYVNGQISKKQYEMYVSQYKNDEQKLKDETIHLHQLSTTKKEKEEREVSLKKVYEQIKNRLENVSYEEKQKIVFLFIERITLYAKEDYVNVVFRFPSYTKTTNISLVNGVSQEQKESFPLILDLKTISETERRQQIIKLNPLMYFPKTFVL</sequence>
<keyword evidence="6" id="KW-0175">Coiled coil</keyword>
<evidence type="ECO:0000256" key="3">
    <source>
        <dbReference type="ARBA" id="ARBA00023172"/>
    </source>
</evidence>
<keyword evidence="3" id="KW-0233">DNA recombination</keyword>
<dbReference type="EMBL" id="LBWE01000001">
    <property type="protein sequence ID" value="KKR02234.1"/>
    <property type="molecule type" value="Genomic_DNA"/>
</dbReference>